<dbReference type="InterPro" id="IPR057936">
    <property type="entry name" value="KOWx_Spt5"/>
</dbReference>
<feature type="domain" description="Spt5 C-terminal" evidence="5">
    <location>
        <begin position="430"/>
        <end position="571"/>
    </location>
</feature>
<dbReference type="GO" id="GO:0006357">
    <property type="term" value="P:regulation of transcription by RNA polymerase II"/>
    <property type="evidence" value="ECO:0007669"/>
    <property type="project" value="InterPro"/>
</dbReference>
<dbReference type="Gene3D" id="2.30.30.30">
    <property type="match status" value="2"/>
</dbReference>
<feature type="domain" description="KOW" evidence="4">
    <location>
        <begin position="127"/>
        <end position="154"/>
    </location>
</feature>
<dbReference type="FunFam" id="2.30.30.30:FF:000017">
    <property type="entry name" value="Transcription elongation factor SPT5"/>
    <property type="match status" value="1"/>
</dbReference>
<evidence type="ECO:0000256" key="2">
    <source>
        <dbReference type="ARBA" id="ARBA00023242"/>
    </source>
</evidence>
<keyword evidence="7" id="KW-1185">Reference proteome</keyword>
<feature type="compositionally biased region" description="Gly residues" evidence="3">
    <location>
        <begin position="336"/>
        <end position="345"/>
    </location>
</feature>
<dbReference type="Pfam" id="PF23037">
    <property type="entry name" value="KOWx_SPT5"/>
    <property type="match status" value="1"/>
</dbReference>
<feature type="domain" description="KOW" evidence="4">
    <location>
        <begin position="249"/>
        <end position="276"/>
    </location>
</feature>
<dbReference type="CDD" id="cd06083">
    <property type="entry name" value="KOW_Spt5_3"/>
    <property type="match status" value="1"/>
</dbReference>
<feature type="region of interest" description="Disordered" evidence="3">
    <location>
        <begin position="324"/>
        <end position="353"/>
    </location>
</feature>
<dbReference type="InterPro" id="IPR041976">
    <property type="entry name" value="KOW_Spt5_3"/>
</dbReference>
<evidence type="ECO:0000256" key="1">
    <source>
        <dbReference type="ARBA" id="ARBA00004123"/>
    </source>
</evidence>
<comment type="subcellular location">
    <subcellularLocation>
        <location evidence="1">Nucleus</location>
    </subcellularLocation>
</comment>
<dbReference type="CDD" id="cd06086">
    <property type="entry name" value="KOW_Spt5_6"/>
    <property type="match status" value="1"/>
</dbReference>
<feature type="compositionally biased region" description="Low complexity" evidence="3">
    <location>
        <begin position="590"/>
        <end position="601"/>
    </location>
</feature>
<gene>
    <name evidence="6" type="ORF">LSAA_8656</name>
</gene>
<dbReference type="GO" id="GO:0003729">
    <property type="term" value="F:mRNA binding"/>
    <property type="evidence" value="ECO:0007669"/>
    <property type="project" value="TreeGrafter"/>
</dbReference>
<dbReference type="GO" id="GO:0032784">
    <property type="term" value="P:regulation of DNA-templated transcription elongation"/>
    <property type="evidence" value="ECO:0007669"/>
    <property type="project" value="InterPro"/>
</dbReference>
<feature type="region of interest" description="Disordered" evidence="3">
    <location>
        <begin position="416"/>
        <end position="630"/>
    </location>
</feature>
<feature type="compositionally biased region" description="Low complexity" evidence="3">
    <location>
        <begin position="567"/>
        <end position="576"/>
    </location>
</feature>
<dbReference type="Pfam" id="PF23290">
    <property type="entry name" value="KOW5_SPT5"/>
    <property type="match status" value="1"/>
</dbReference>
<dbReference type="PANTHER" id="PTHR11125">
    <property type="entry name" value="SUPPRESSOR OF TY 5"/>
    <property type="match status" value="1"/>
</dbReference>
<dbReference type="Pfam" id="PF00467">
    <property type="entry name" value="KOW"/>
    <property type="match status" value="1"/>
</dbReference>
<protein>
    <submittedName>
        <fullName evidence="6">SUPT5H</fullName>
    </submittedName>
</protein>
<reference evidence="6" key="1">
    <citation type="submission" date="2021-02" db="EMBL/GenBank/DDBJ databases">
        <authorList>
            <person name="Bekaert M."/>
        </authorList>
    </citation>
    <scope>NUCLEOTIDE SEQUENCE</scope>
    <source>
        <strain evidence="6">IoA-00</strain>
    </source>
</reference>
<feature type="compositionally biased region" description="Polar residues" evidence="3">
    <location>
        <begin position="416"/>
        <end position="428"/>
    </location>
</feature>
<dbReference type="AlphaFoldDB" id="A0A7R8CRZ6"/>
<dbReference type="GO" id="GO:0006368">
    <property type="term" value="P:transcription elongation by RNA polymerase II"/>
    <property type="evidence" value="ECO:0007669"/>
    <property type="project" value="TreeGrafter"/>
</dbReference>
<name>A0A7R8CRZ6_LEPSM</name>
<evidence type="ECO:0000259" key="4">
    <source>
        <dbReference type="SMART" id="SM00739"/>
    </source>
</evidence>
<feature type="compositionally biased region" description="Polar residues" evidence="3">
    <location>
        <begin position="556"/>
        <end position="566"/>
    </location>
</feature>
<dbReference type="Proteomes" id="UP000675881">
    <property type="component" value="Chromosome 4"/>
</dbReference>
<feature type="domain" description="KOW" evidence="4">
    <location>
        <begin position="14"/>
        <end position="41"/>
    </location>
</feature>
<sequence>MTDVLRVMKKPSGILKPKQWVRLKRGIHKDDLAQVDYVDTSQNSVHLKLLPRIDYTRLSEVLFGLLGYLYKDFAMNAIISEGVKPTLAELEKFEETPEGLDIELSSADKDDVVHKPIEFQASELRKFFSLGNRVRVIGGRYEGDTGLIVRVQENLIVLFSDLTMHELKVLPRDLQLCTDMATGVDSLGQFQFGDMVQIDSSTVGVIVQIQKENFQVLNMMGKVVSVKPQALQKKRENRNAVAIDSEQNQIIKKDVVKVIDGPHNGLQGEIRHLFRSFAFLHSRKMIDNGGIFVCKCRHLVIAGGKNTNQNRVGGSAMPGFMSPRLSSPMHPSQSGRGAGGGGAGRGRGRGRGVIGRDRELIGKTIKITQGPYKSHIGIVKDATESTARVELHAKCQTISVDRGRIEVIGTPSQNVGSVSTYTRTPSYGSGSGTPMYAPGSRTPMYGSQTPMYDGSRTPHYGSTTPSHEDGSRTPGRSGSGAWDPSVTNTPAPIREYDFDGQSGRSGGESSSGAFDDSPSPNYNPGTPGYAQESPSAPYTPATPGSVYNPGEGYSPYQASPSPAGYQSTPSPSSYVPTPSPGQNYQPSPSPGYAAPSPGLGYSPMTPGSSHHTPSPYAATPGQATQSELESTDWYSPDIEVLICDTHDDTRLVGQIGVVRGVTPGMCSVYLPDEYRTVSIAADHLQPVKPVRGDKVKVIMGEDRDATGSLLSIDSQEGVVKLEIAGDVKMLQLKYLCKMKSDD</sequence>
<dbReference type="Pfam" id="PF23288">
    <property type="entry name" value="KOW6_SPT5"/>
    <property type="match status" value="1"/>
</dbReference>
<evidence type="ECO:0000259" key="5">
    <source>
        <dbReference type="SMART" id="SM01104"/>
    </source>
</evidence>
<evidence type="ECO:0000313" key="6">
    <source>
        <dbReference type="EMBL" id="CAF2911936.1"/>
    </source>
</evidence>
<dbReference type="FunFam" id="2.30.30.30:FF:000016">
    <property type="entry name" value="Transcription elongation factor SPT5"/>
    <property type="match status" value="1"/>
</dbReference>
<dbReference type="PANTHER" id="PTHR11125:SF7">
    <property type="entry name" value="TRANSCRIPTION ELONGATION FACTOR SPT5"/>
    <property type="match status" value="1"/>
</dbReference>
<dbReference type="InterPro" id="IPR005824">
    <property type="entry name" value="KOW"/>
</dbReference>
<dbReference type="CDD" id="cd06081">
    <property type="entry name" value="KOW_Spt5_1"/>
    <property type="match status" value="1"/>
</dbReference>
<accession>A0A7R8CRZ6</accession>
<dbReference type="SMART" id="SM00739">
    <property type="entry name" value="KOW"/>
    <property type="match status" value="5"/>
</dbReference>
<proteinExistence type="predicted"/>
<feature type="domain" description="KOW" evidence="4">
    <location>
        <begin position="688"/>
        <end position="715"/>
    </location>
</feature>
<keyword evidence="2" id="KW-0539">Nucleus</keyword>
<dbReference type="OrthoDB" id="28901at2759"/>
<dbReference type="Pfam" id="PF23287">
    <property type="entry name" value="KOW7_SPT5"/>
    <property type="match status" value="1"/>
</dbReference>
<evidence type="ECO:0000256" key="3">
    <source>
        <dbReference type="SAM" id="MobiDB-lite"/>
    </source>
</evidence>
<dbReference type="InterPro" id="IPR041980">
    <property type="entry name" value="KOW_Spt5_6_metazoa"/>
</dbReference>
<feature type="domain" description="KOW" evidence="4">
    <location>
        <begin position="358"/>
        <end position="385"/>
    </location>
</feature>
<dbReference type="SMART" id="SM01104">
    <property type="entry name" value="CTD"/>
    <property type="match status" value="1"/>
</dbReference>
<organism evidence="6 7">
    <name type="scientific">Lepeophtheirus salmonis</name>
    <name type="common">Salmon louse</name>
    <name type="synonym">Caligus salmonis</name>
    <dbReference type="NCBI Taxonomy" id="72036"/>
    <lineage>
        <taxon>Eukaryota</taxon>
        <taxon>Metazoa</taxon>
        <taxon>Ecdysozoa</taxon>
        <taxon>Arthropoda</taxon>
        <taxon>Crustacea</taxon>
        <taxon>Multicrustacea</taxon>
        <taxon>Hexanauplia</taxon>
        <taxon>Copepoda</taxon>
        <taxon>Siphonostomatoida</taxon>
        <taxon>Caligidae</taxon>
        <taxon>Lepeophtheirus</taxon>
    </lineage>
</organism>
<dbReference type="Pfam" id="PF23291">
    <property type="entry name" value="KOW4_SPT5"/>
    <property type="match status" value="1"/>
</dbReference>
<dbReference type="EMBL" id="HG994583">
    <property type="protein sequence ID" value="CAF2911936.1"/>
    <property type="molecule type" value="Genomic_DNA"/>
</dbReference>
<dbReference type="InterPro" id="IPR057934">
    <property type="entry name" value="KOW_Spt5_7"/>
</dbReference>
<dbReference type="CDD" id="cd06084">
    <property type="entry name" value="KOW_Spt5_4"/>
    <property type="match status" value="1"/>
</dbReference>
<dbReference type="InterPro" id="IPR024945">
    <property type="entry name" value="Spt5_C_dom"/>
</dbReference>
<dbReference type="SUPFAM" id="SSF50104">
    <property type="entry name" value="Translation proteins SH3-like domain"/>
    <property type="match status" value="1"/>
</dbReference>
<evidence type="ECO:0000313" key="7">
    <source>
        <dbReference type="Proteomes" id="UP000675881"/>
    </source>
</evidence>
<dbReference type="CDD" id="cd06085">
    <property type="entry name" value="KOW_Spt5_5"/>
    <property type="match status" value="1"/>
</dbReference>
<dbReference type="InterPro" id="IPR008991">
    <property type="entry name" value="Translation_prot_SH3-like_sf"/>
</dbReference>
<dbReference type="InterPro" id="IPR041978">
    <property type="entry name" value="KOW_Spt5_5"/>
</dbReference>
<dbReference type="InterPro" id="IPR041977">
    <property type="entry name" value="KOW_Spt5_4"/>
</dbReference>
<dbReference type="InterPro" id="IPR039659">
    <property type="entry name" value="SPT5"/>
</dbReference>
<dbReference type="InterPro" id="IPR041973">
    <property type="entry name" value="KOW_Spt5_1"/>
</dbReference>
<dbReference type="Pfam" id="PF23042">
    <property type="entry name" value="KOW1_SPT5"/>
    <property type="match status" value="1"/>
</dbReference>
<dbReference type="InterPro" id="IPR014722">
    <property type="entry name" value="Rib_uL2_dom2"/>
</dbReference>
<dbReference type="GO" id="GO:0032044">
    <property type="term" value="C:DSIF complex"/>
    <property type="evidence" value="ECO:0007669"/>
    <property type="project" value="TreeGrafter"/>
</dbReference>